<dbReference type="PANTHER" id="PTHR24252">
    <property type="entry name" value="ACROSIN-RELATED"/>
    <property type="match status" value="1"/>
</dbReference>
<dbReference type="PROSITE" id="PS50240">
    <property type="entry name" value="TRYPSIN_DOM"/>
    <property type="match status" value="1"/>
</dbReference>
<dbReference type="Pfam" id="PF00089">
    <property type="entry name" value="Trypsin"/>
    <property type="match status" value="1"/>
</dbReference>
<comment type="caution">
    <text evidence="3">The sequence shown here is derived from an EMBL/GenBank/DDBJ whole genome shotgun (WGS) entry which is preliminary data.</text>
</comment>
<dbReference type="EMBL" id="JAIPUX010000439">
    <property type="protein sequence ID" value="KAH0629214.1"/>
    <property type="molecule type" value="Genomic_DNA"/>
</dbReference>
<keyword evidence="1" id="KW-1015">Disulfide bond</keyword>
<feature type="domain" description="Peptidase S1" evidence="2">
    <location>
        <begin position="18"/>
        <end position="151"/>
    </location>
</feature>
<dbReference type="Gene3D" id="2.40.10.10">
    <property type="entry name" value="Trypsin-like serine proteases"/>
    <property type="match status" value="1"/>
</dbReference>
<proteinExistence type="predicted"/>
<evidence type="ECO:0000259" key="2">
    <source>
        <dbReference type="PROSITE" id="PS50240"/>
    </source>
</evidence>
<evidence type="ECO:0000313" key="4">
    <source>
        <dbReference type="Proteomes" id="UP000826234"/>
    </source>
</evidence>
<dbReference type="InterPro" id="IPR009003">
    <property type="entry name" value="Peptidase_S1_PA"/>
</dbReference>
<gene>
    <name evidence="3" type="ORF">JD844_011111</name>
</gene>
<dbReference type="PANTHER" id="PTHR24252:SF21">
    <property type="entry name" value="TRANSMEMBRANE SERINE PROTEASE 12"/>
    <property type="match status" value="1"/>
</dbReference>
<evidence type="ECO:0000256" key="1">
    <source>
        <dbReference type="ARBA" id="ARBA00023157"/>
    </source>
</evidence>
<evidence type="ECO:0000313" key="3">
    <source>
        <dbReference type="EMBL" id="KAH0629214.1"/>
    </source>
</evidence>
<organism evidence="3 4">
    <name type="scientific">Phrynosoma platyrhinos</name>
    <name type="common">Desert horned lizard</name>
    <dbReference type="NCBI Taxonomy" id="52577"/>
    <lineage>
        <taxon>Eukaryota</taxon>
        <taxon>Metazoa</taxon>
        <taxon>Chordata</taxon>
        <taxon>Craniata</taxon>
        <taxon>Vertebrata</taxon>
        <taxon>Euteleostomi</taxon>
        <taxon>Lepidosauria</taxon>
        <taxon>Squamata</taxon>
        <taxon>Bifurcata</taxon>
        <taxon>Unidentata</taxon>
        <taxon>Episquamata</taxon>
        <taxon>Toxicofera</taxon>
        <taxon>Iguania</taxon>
        <taxon>Phrynosomatidae</taxon>
        <taxon>Phrynosomatinae</taxon>
        <taxon>Phrynosoma</taxon>
    </lineage>
</organism>
<keyword evidence="4" id="KW-1185">Reference proteome</keyword>
<dbReference type="SUPFAM" id="SSF50494">
    <property type="entry name" value="Trypsin-like serine proteases"/>
    <property type="match status" value="1"/>
</dbReference>
<protein>
    <recommendedName>
        <fullName evidence="2">Peptidase S1 domain-containing protein</fullName>
    </recommendedName>
</protein>
<dbReference type="Proteomes" id="UP000826234">
    <property type="component" value="Unassembled WGS sequence"/>
</dbReference>
<reference evidence="3 4" key="1">
    <citation type="journal article" date="2022" name="Gigascience">
        <title>A chromosome-level genome assembly and annotation of the desert horned lizard, Phrynosoma platyrhinos, provides insight into chromosomal rearrangements among reptiles.</title>
        <authorList>
            <person name="Koochekian N."/>
            <person name="Ascanio A."/>
            <person name="Farleigh K."/>
            <person name="Card D.C."/>
            <person name="Schield D.R."/>
            <person name="Castoe T.A."/>
            <person name="Jezkova T."/>
        </authorList>
    </citation>
    <scope>NUCLEOTIDE SEQUENCE [LARGE SCALE GENOMIC DNA]</scope>
    <source>
        <strain evidence="3">NK-2021</strain>
    </source>
</reference>
<dbReference type="InterPro" id="IPR043504">
    <property type="entry name" value="Peptidase_S1_PA_chymotrypsin"/>
</dbReference>
<dbReference type="InterPro" id="IPR001254">
    <property type="entry name" value="Trypsin_dom"/>
</dbReference>
<name>A0ABQ7THU6_PHRPL</name>
<accession>A0ABQ7THU6</accession>
<sequence>MGSPPKQAQEVGLWWTGLTTAFAAPLRSLLDLGIFFYPRNPGIYRVVIGLHHLKKFTSHTIKRRLRAIIIHSGYNNENHDNDVALLKLTRSVRYNKYVQPICLPETSHNNTPNYPCYISGWGRTKEKATSRHSVTIEHSESSLDCFWDPFP</sequence>